<dbReference type="Proteomes" id="UP000634136">
    <property type="component" value="Unassembled WGS sequence"/>
</dbReference>
<accession>A0A834SCK7</accession>
<dbReference type="AlphaFoldDB" id="A0A834SCK7"/>
<name>A0A834SCK7_9FABA</name>
<comment type="caution">
    <text evidence="1">The sequence shown here is derived from an EMBL/GenBank/DDBJ whole genome shotgun (WGS) entry which is preliminary data.</text>
</comment>
<reference evidence="1" key="1">
    <citation type="submission" date="2020-09" db="EMBL/GenBank/DDBJ databases">
        <title>Genome-Enabled Discovery of Anthraquinone Biosynthesis in Senna tora.</title>
        <authorList>
            <person name="Kang S.-H."/>
            <person name="Pandey R.P."/>
            <person name="Lee C.-M."/>
            <person name="Sim J.-S."/>
            <person name="Jeong J.-T."/>
            <person name="Choi B.-S."/>
            <person name="Jung M."/>
            <person name="Ginzburg D."/>
            <person name="Zhao K."/>
            <person name="Won S.Y."/>
            <person name="Oh T.-J."/>
            <person name="Yu Y."/>
            <person name="Kim N.-H."/>
            <person name="Lee O.R."/>
            <person name="Lee T.-H."/>
            <person name="Bashyal P."/>
            <person name="Kim T.-S."/>
            <person name="Lee W.-H."/>
            <person name="Kawkins C."/>
            <person name="Kim C.-K."/>
            <person name="Kim J.S."/>
            <person name="Ahn B.O."/>
            <person name="Rhee S.Y."/>
            <person name="Sohng J.K."/>
        </authorList>
    </citation>
    <scope>NUCLEOTIDE SEQUENCE</scope>
    <source>
        <tissue evidence="1">Leaf</tissue>
    </source>
</reference>
<sequence>MGLMIAWKVCEVMYKHILNLILRLNLKRIQEVHGKRDVAELTQIDR</sequence>
<protein>
    <submittedName>
        <fullName evidence="1">Uncharacterized protein</fullName>
    </submittedName>
</protein>
<evidence type="ECO:0000313" key="2">
    <source>
        <dbReference type="Proteomes" id="UP000634136"/>
    </source>
</evidence>
<keyword evidence="2" id="KW-1185">Reference proteome</keyword>
<proteinExistence type="predicted"/>
<organism evidence="1 2">
    <name type="scientific">Senna tora</name>
    <dbReference type="NCBI Taxonomy" id="362788"/>
    <lineage>
        <taxon>Eukaryota</taxon>
        <taxon>Viridiplantae</taxon>
        <taxon>Streptophyta</taxon>
        <taxon>Embryophyta</taxon>
        <taxon>Tracheophyta</taxon>
        <taxon>Spermatophyta</taxon>
        <taxon>Magnoliopsida</taxon>
        <taxon>eudicotyledons</taxon>
        <taxon>Gunneridae</taxon>
        <taxon>Pentapetalae</taxon>
        <taxon>rosids</taxon>
        <taxon>fabids</taxon>
        <taxon>Fabales</taxon>
        <taxon>Fabaceae</taxon>
        <taxon>Caesalpinioideae</taxon>
        <taxon>Cassia clade</taxon>
        <taxon>Senna</taxon>
    </lineage>
</organism>
<dbReference type="EMBL" id="JAAIUW010000032">
    <property type="protein sequence ID" value="KAF7801083.1"/>
    <property type="molecule type" value="Genomic_DNA"/>
</dbReference>
<evidence type="ECO:0000313" key="1">
    <source>
        <dbReference type="EMBL" id="KAF7801083.1"/>
    </source>
</evidence>
<gene>
    <name evidence="1" type="ORF">G2W53_044780</name>
</gene>